<protein>
    <submittedName>
        <fullName evidence="2">Uncharacterized protein</fullName>
    </submittedName>
</protein>
<evidence type="ECO:0000313" key="2">
    <source>
        <dbReference type="EMBL" id="KAG0726487.1"/>
    </source>
</evidence>
<name>A0A8J4YFU2_CHIOP</name>
<organism evidence="2 3">
    <name type="scientific">Chionoecetes opilio</name>
    <name type="common">Atlantic snow crab</name>
    <name type="synonym">Cancer opilio</name>
    <dbReference type="NCBI Taxonomy" id="41210"/>
    <lineage>
        <taxon>Eukaryota</taxon>
        <taxon>Metazoa</taxon>
        <taxon>Ecdysozoa</taxon>
        <taxon>Arthropoda</taxon>
        <taxon>Crustacea</taxon>
        <taxon>Multicrustacea</taxon>
        <taxon>Malacostraca</taxon>
        <taxon>Eumalacostraca</taxon>
        <taxon>Eucarida</taxon>
        <taxon>Decapoda</taxon>
        <taxon>Pleocyemata</taxon>
        <taxon>Brachyura</taxon>
        <taxon>Eubrachyura</taxon>
        <taxon>Majoidea</taxon>
        <taxon>Majidae</taxon>
        <taxon>Chionoecetes</taxon>
    </lineage>
</organism>
<feature type="compositionally biased region" description="Basic residues" evidence="1">
    <location>
        <begin position="112"/>
        <end position="129"/>
    </location>
</feature>
<feature type="region of interest" description="Disordered" evidence="1">
    <location>
        <begin position="109"/>
        <end position="129"/>
    </location>
</feature>
<dbReference type="Proteomes" id="UP000770661">
    <property type="component" value="Unassembled WGS sequence"/>
</dbReference>
<proteinExistence type="predicted"/>
<feature type="region of interest" description="Disordered" evidence="1">
    <location>
        <begin position="48"/>
        <end position="87"/>
    </location>
</feature>
<accession>A0A8J4YFU2</accession>
<sequence length="257" mass="29364">MKKLAAESDMGEKEKMAKAEKFADGWTFRLFITVIWTIVRSEFQFRGETSSQVPAAPPRKRLKVTPSVVSAAGQDEPLRTGKGDPPPPGCGFQLRINACFREANTSSSRMMTGRRLRRTSRPPSKVHHARASSDCSLGWYIASRLNWRRIQREACRSSPSNHSFKSFPWKREACLGMPKLSQREREQRWLTKVVEVLGGGVSRRRWSVCLFDTTPAITGIHTGCCRLLEKKLGKPSHLACRHHKRHRTNPGRWRSRR</sequence>
<evidence type="ECO:0000313" key="3">
    <source>
        <dbReference type="Proteomes" id="UP000770661"/>
    </source>
</evidence>
<evidence type="ECO:0000256" key="1">
    <source>
        <dbReference type="SAM" id="MobiDB-lite"/>
    </source>
</evidence>
<keyword evidence="3" id="KW-1185">Reference proteome</keyword>
<dbReference type="AlphaFoldDB" id="A0A8J4YFU2"/>
<reference evidence="2" key="1">
    <citation type="submission" date="2020-07" db="EMBL/GenBank/DDBJ databases">
        <title>The High-quality genome of the commercially important snow crab, Chionoecetes opilio.</title>
        <authorList>
            <person name="Jeong J.-H."/>
            <person name="Ryu S."/>
        </authorList>
    </citation>
    <scope>NUCLEOTIDE SEQUENCE</scope>
    <source>
        <strain evidence="2">MADBK_172401_WGS</strain>
        <tissue evidence="2">Digestive gland</tissue>
    </source>
</reference>
<dbReference type="EMBL" id="JACEEZ010004352">
    <property type="protein sequence ID" value="KAG0726487.1"/>
    <property type="molecule type" value="Genomic_DNA"/>
</dbReference>
<gene>
    <name evidence="2" type="ORF">GWK47_036439</name>
</gene>
<comment type="caution">
    <text evidence="2">The sequence shown here is derived from an EMBL/GenBank/DDBJ whole genome shotgun (WGS) entry which is preliminary data.</text>
</comment>